<evidence type="ECO:0000313" key="2">
    <source>
        <dbReference type="EMBL" id="TEB25706.1"/>
    </source>
</evidence>
<accession>A0A4Y7SV07</accession>
<dbReference type="AlphaFoldDB" id="A0A4Y7SV07"/>
<evidence type="ECO:0000256" key="1">
    <source>
        <dbReference type="SAM" id="MobiDB-lite"/>
    </source>
</evidence>
<keyword evidence="3" id="KW-1185">Reference proteome</keyword>
<comment type="caution">
    <text evidence="2">The sequence shown here is derived from an EMBL/GenBank/DDBJ whole genome shotgun (WGS) entry which is preliminary data.</text>
</comment>
<protein>
    <submittedName>
        <fullName evidence="2">Uncharacterized protein</fullName>
    </submittedName>
</protein>
<proteinExistence type="predicted"/>
<sequence>MPFKSFPPLSKRPTESSFPTRIPLAYPSDSGPWSPLCTHTPLQMPPCTGIGTYAVVLRTTQQSLAIRDGRTPTCLGLKPAADEGCPLDAVEEEYGLDVLINSWFVLTTESRGRASSWRRLGDDIRATCQIA</sequence>
<organism evidence="2 3">
    <name type="scientific">Coprinellus micaceus</name>
    <name type="common">Glistening ink-cap mushroom</name>
    <name type="synonym">Coprinus micaceus</name>
    <dbReference type="NCBI Taxonomy" id="71717"/>
    <lineage>
        <taxon>Eukaryota</taxon>
        <taxon>Fungi</taxon>
        <taxon>Dikarya</taxon>
        <taxon>Basidiomycota</taxon>
        <taxon>Agaricomycotina</taxon>
        <taxon>Agaricomycetes</taxon>
        <taxon>Agaricomycetidae</taxon>
        <taxon>Agaricales</taxon>
        <taxon>Agaricineae</taxon>
        <taxon>Psathyrellaceae</taxon>
        <taxon>Coprinellus</taxon>
    </lineage>
</organism>
<feature type="region of interest" description="Disordered" evidence="1">
    <location>
        <begin position="1"/>
        <end position="22"/>
    </location>
</feature>
<evidence type="ECO:0000313" key="3">
    <source>
        <dbReference type="Proteomes" id="UP000298030"/>
    </source>
</evidence>
<dbReference type="EMBL" id="QPFP01000054">
    <property type="protein sequence ID" value="TEB25706.1"/>
    <property type="molecule type" value="Genomic_DNA"/>
</dbReference>
<reference evidence="2 3" key="1">
    <citation type="journal article" date="2019" name="Nat. Ecol. Evol.">
        <title>Megaphylogeny resolves global patterns of mushroom evolution.</title>
        <authorList>
            <person name="Varga T."/>
            <person name="Krizsan K."/>
            <person name="Foldi C."/>
            <person name="Dima B."/>
            <person name="Sanchez-Garcia M."/>
            <person name="Sanchez-Ramirez S."/>
            <person name="Szollosi G.J."/>
            <person name="Szarkandi J.G."/>
            <person name="Papp V."/>
            <person name="Albert L."/>
            <person name="Andreopoulos W."/>
            <person name="Angelini C."/>
            <person name="Antonin V."/>
            <person name="Barry K.W."/>
            <person name="Bougher N.L."/>
            <person name="Buchanan P."/>
            <person name="Buyck B."/>
            <person name="Bense V."/>
            <person name="Catcheside P."/>
            <person name="Chovatia M."/>
            <person name="Cooper J."/>
            <person name="Damon W."/>
            <person name="Desjardin D."/>
            <person name="Finy P."/>
            <person name="Geml J."/>
            <person name="Haridas S."/>
            <person name="Hughes K."/>
            <person name="Justo A."/>
            <person name="Karasinski D."/>
            <person name="Kautmanova I."/>
            <person name="Kiss B."/>
            <person name="Kocsube S."/>
            <person name="Kotiranta H."/>
            <person name="LaButti K.M."/>
            <person name="Lechner B.E."/>
            <person name="Liimatainen K."/>
            <person name="Lipzen A."/>
            <person name="Lukacs Z."/>
            <person name="Mihaltcheva S."/>
            <person name="Morgado L.N."/>
            <person name="Niskanen T."/>
            <person name="Noordeloos M.E."/>
            <person name="Ohm R.A."/>
            <person name="Ortiz-Santana B."/>
            <person name="Ovrebo C."/>
            <person name="Racz N."/>
            <person name="Riley R."/>
            <person name="Savchenko A."/>
            <person name="Shiryaev A."/>
            <person name="Soop K."/>
            <person name="Spirin V."/>
            <person name="Szebenyi C."/>
            <person name="Tomsovsky M."/>
            <person name="Tulloss R.E."/>
            <person name="Uehling J."/>
            <person name="Grigoriev I.V."/>
            <person name="Vagvolgyi C."/>
            <person name="Papp T."/>
            <person name="Martin F.M."/>
            <person name="Miettinen O."/>
            <person name="Hibbett D.S."/>
            <person name="Nagy L.G."/>
        </authorList>
    </citation>
    <scope>NUCLEOTIDE SEQUENCE [LARGE SCALE GENOMIC DNA]</scope>
    <source>
        <strain evidence="2 3">FP101781</strain>
    </source>
</reference>
<name>A0A4Y7SV07_COPMI</name>
<gene>
    <name evidence="2" type="ORF">FA13DRAFT_1140530</name>
</gene>
<dbReference type="Proteomes" id="UP000298030">
    <property type="component" value="Unassembled WGS sequence"/>
</dbReference>